<sequence length="189" mass="20455">MEFIINNGYGGAMTWAIDMDDFQGTCGTVNPLIAILHDYMKDYVVPTPPPTTTTPKVTYWKPWNPSSTTPMAPTAAPTAVTAVEPAATATAPPPVATIAPPAQAGKPQPPSPIKDEIQAADVPLEVFPPGVANKINCMSTQQYFPHPDCSKYYWCVHGEPMLYTCMEGTHWDQAEKTCNWPEAVARSGC</sequence>
<evidence type="ECO:0000313" key="10">
    <source>
        <dbReference type="Proteomes" id="UP000747542"/>
    </source>
</evidence>
<dbReference type="AlphaFoldDB" id="A0A8J5JML3"/>
<evidence type="ECO:0000256" key="1">
    <source>
        <dbReference type="ARBA" id="ARBA00022669"/>
    </source>
</evidence>
<name>A0A8J5JML3_HOMAM</name>
<feature type="region of interest" description="Disordered" evidence="6">
    <location>
        <begin position="91"/>
        <end position="114"/>
    </location>
</feature>
<feature type="domain" description="GH18" evidence="8">
    <location>
        <begin position="1"/>
        <end position="43"/>
    </location>
</feature>
<accession>A0A8J5JML3</accession>
<comment type="caution">
    <text evidence="9">The sequence shown here is derived from an EMBL/GenBank/DDBJ whole genome shotgun (WGS) entry which is preliminary data.</text>
</comment>
<feature type="compositionally biased region" description="Low complexity" evidence="6">
    <location>
        <begin position="91"/>
        <end position="106"/>
    </location>
</feature>
<evidence type="ECO:0000259" key="7">
    <source>
        <dbReference type="PROSITE" id="PS50940"/>
    </source>
</evidence>
<dbReference type="InterPro" id="IPR001223">
    <property type="entry name" value="Glyco_hydro18_cat"/>
</dbReference>
<dbReference type="SUPFAM" id="SSF51445">
    <property type="entry name" value="(Trans)glycosidases"/>
    <property type="match status" value="1"/>
</dbReference>
<dbReference type="PANTHER" id="PTHR23301:SF0">
    <property type="entry name" value="CHITIN-BINDING TYPE-2 DOMAIN-CONTAINING PROTEIN-RELATED"/>
    <property type="match status" value="1"/>
</dbReference>
<gene>
    <name evidence="9" type="primary">Chit-L2</name>
    <name evidence="9" type="ORF">Hamer_G001650</name>
</gene>
<evidence type="ECO:0000259" key="8">
    <source>
        <dbReference type="PROSITE" id="PS51910"/>
    </source>
</evidence>
<dbReference type="EMBL" id="JAHLQT010031306">
    <property type="protein sequence ID" value="KAG7160410.1"/>
    <property type="molecule type" value="Genomic_DNA"/>
</dbReference>
<keyword evidence="5" id="KW-0325">Glycoprotein</keyword>
<dbReference type="Gene3D" id="2.170.140.10">
    <property type="entry name" value="Chitin binding domain"/>
    <property type="match status" value="1"/>
</dbReference>
<evidence type="ECO:0000256" key="5">
    <source>
        <dbReference type="ARBA" id="ARBA00023180"/>
    </source>
</evidence>
<evidence type="ECO:0000256" key="4">
    <source>
        <dbReference type="ARBA" id="ARBA00023157"/>
    </source>
</evidence>
<protein>
    <submittedName>
        <fullName evidence="9">Endochitinase-like 2</fullName>
    </submittedName>
</protein>
<dbReference type="SMART" id="SM00494">
    <property type="entry name" value="ChtBD2"/>
    <property type="match status" value="1"/>
</dbReference>
<keyword evidence="10" id="KW-1185">Reference proteome</keyword>
<reference evidence="9" key="1">
    <citation type="journal article" date="2021" name="Sci. Adv.">
        <title>The American lobster genome reveals insights on longevity, neural, and immune adaptations.</title>
        <authorList>
            <person name="Polinski J.M."/>
            <person name="Zimin A.V."/>
            <person name="Clark K.F."/>
            <person name="Kohn A.B."/>
            <person name="Sadowski N."/>
            <person name="Timp W."/>
            <person name="Ptitsyn A."/>
            <person name="Khanna P."/>
            <person name="Romanova D.Y."/>
            <person name="Williams P."/>
            <person name="Greenwood S.J."/>
            <person name="Moroz L.L."/>
            <person name="Walt D.R."/>
            <person name="Bodnar A.G."/>
        </authorList>
    </citation>
    <scope>NUCLEOTIDE SEQUENCE</scope>
    <source>
        <strain evidence="9">GMGI-L3</strain>
    </source>
</reference>
<dbReference type="InterPro" id="IPR002557">
    <property type="entry name" value="Chitin-bd_dom"/>
</dbReference>
<dbReference type="PANTHER" id="PTHR23301">
    <property type="entry name" value="CHITIN BINDING PERITROPHIN-A"/>
    <property type="match status" value="1"/>
</dbReference>
<dbReference type="GO" id="GO:0005576">
    <property type="term" value="C:extracellular region"/>
    <property type="evidence" value="ECO:0007669"/>
    <property type="project" value="InterPro"/>
</dbReference>
<dbReference type="Proteomes" id="UP000747542">
    <property type="component" value="Unassembled WGS sequence"/>
</dbReference>
<dbReference type="InterPro" id="IPR051940">
    <property type="entry name" value="Chitin_bind-dev_reg"/>
</dbReference>
<keyword evidence="1" id="KW-0147">Chitin-binding</keyword>
<evidence type="ECO:0000313" key="9">
    <source>
        <dbReference type="EMBL" id="KAG7160410.1"/>
    </source>
</evidence>
<dbReference type="Pfam" id="PF01607">
    <property type="entry name" value="CBM_14"/>
    <property type="match status" value="1"/>
</dbReference>
<organism evidence="9 10">
    <name type="scientific">Homarus americanus</name>
    <name type="common">American lobster</name>
    <dbReference type="NCBI Taxonomy" id="6706"/>
    <lineage>
        <taxon>Eukaryota</taxon>
        <taxon>Metazoa</taxon>
        <taxon>Ecdysozoa</taxon>
        <taxon>Arthropoda</taxon>
        <taxon>Crustacea</taxon>
        <taxon>Multicrustacea</taxon>
        <taxon>Malacostraca</taxon>
        <taxon>Eumalacostraca</taxon>
        <taxon>Eucarida</taxon>
        <taxon>Decapoda</taxon>
        <taxon>Pleocyemata</taxon>
        <taxon>Astacidea</taxon>
        <taxon>Nephropoidea</taxon>
        <taxon>Nephropidae</taxon>
        <taxon>Homarus</taxon>
    </lineage>
</organism>
<proteinExistence type="predicted"/>
<evidence type="ECO:0000256" key="6">
    <source>
        <dbReference type="SAM" id="MobiDB-lite"/>
    </source>
</evidence>
<keyword evidence="3" id="KW-0677">Repeat</keyword>
<dbReference type="InterPro" id="IPR017853">
    <property type="entry name" value="GH"/>
</dbReference>
<keyword evidence="2" id="KW-0732">Signal</keyword>
<keyword evidence="4" id="KW-1015">Disulfide bond</keyword>
<dbReference type="GO" id="GO:0005975">
    <property type="term" value="P:carbohydrate metabolic process"/>
    <property type="evidence" value="ECO:0007669"/>
    <property type="project" value="InterPro"/>
</dbReference>
<dbReference type="PROSITE" id="PS51910">
    <property type="entry name" value="GH18_2"/>
    <property type="match status" value="1"/>
</dbReference>
<dbReference type="SUPFAM" id="SSF57625">
    <property type="entry name" value="Invertebrate chitin-binding proteins"/>
    <property type="match status" value="1"/>
</dbReference>
<dbReference type="PROSITE" id="PS50940">
    <property type="entry name" value="CHIT_BIND_II"/>
    <property type="match status" value="1"/>
</dbReference>
<evidence type="ECO:0000256" key="3">
    <source>
        <dbReference type="ARBA" id="ARBA00022737"/>
    </source>
</evidence>
<feature type="domain" description="Chitin-binding type-2" evidence="7">
    <location>
        <begin position="134"/>
        <end position="189"/>
    </location>
</feature>
<dbReference type="GO" id="GO:0008061">
    <property type="term" value="F:chitin binding"/>
    <property type="evidence" value="ECO:0007669"/>
    <property type="project" value="UniProtKB-KW"/>
</dbReference>
<dbReference type="InterPro" id="IPR036508">
    <property type="entry name" value="Chitin-bd_dom_sf"/>
</dbReference>
<dbReference type="Gene3D" id="3.20.20.80">
    <property type="entry name" value="Glycosidases"/>
    <property type="match status" value="1"/>
</dbReference>
<evidence type="ECO:0000256" key="2">
    <source>
        <dbReference type="ARBA" id="ARBA00022729"/>
    </source>
</evidence>